<protein>
    <submittedName>
        <fullName evidence="1">Uncharacterized protein</fullName>
    </submittedName>
</protein>
<reference evidence="2" key="1">
    <citation type="journal article" date="2023" name="Nat. Plants">
        <title>Single-cell RNA sequencing provides a high-resolution roadmap for understanding the multicellular compartmentation of specialized metabolism.</title>
        <authorList>
            <person name="Sun S."/>
            <person name="Shen X."/>
            <person name="Li Y."/>
            <person name="Li Y."/>
            <person name="Wang S."/>
            <person name="Li R."/>
            <person name="Zhang H."/>
            <person name="Shen G."/>
            <person name="Guo B."/>
            <person name="Wei J."/>
            <person name="Xu J."/>
            <person name="St-Pierre B."/>
            <person name="Chen S."/>
            <person name="Sun C."/>
        </authorList>
    </citation>
    <scope>NUCLEOTIDE SEQUENCE [LARGE SCALE GENOMIC DNA]</scope>
</reference>
<comment type="caution">
    <text evidence="1">The sequence shown here is derived from an EMBL/GenBank/DDBJ whole genome shotgun (WGS) entry which is preliminary data.</text>
</comment>
<name>A0ACC0AA43_CATRO</name>
<gene>
    <name evidence="1" type="ORF">M9H77_26600</name>
</gene>
<organism evidence="1 2">
    <name type="scientific">Catharanthus roseus</name>
    <name type="common">Madagascar periwinkle</name>
    <name type="synonym">Vinca rosea</name>
    <dbReference type="NCBI Taxonomy" id="4058"/>
    <lineage>
        <taxon>Eukaryota</taxon>
        <taxon>Viridiplantae</taxon>
        <taxon>Streptophyta</taxon>
        <taxon>Embryophyta</taxon>
        <taxon>Tracheophyta</taxon>
        <taxon>Spermatophyta</taxon>
        <taxon>Magnoliopsida</taxon>
        <taxon>eudicotyledons</taxon>
        <taxon>Gunneridae</taxon>
        <taxon>Pentapetalae</taxon>
        <taxon>asterids</taxon>
        <taxon>lamiids</taxon>
        <taxon>Gentianales</taxon>
        <taxon>Apocynaceae</taxon>
        <taxon>Rauvolfioideae</taxon>
        <taxon>Vinceae</taxon>
        <taxon>Catharanthinae</taxon>
        <taxon>Catharanthus</taxon>
    </lineage>
</organism>
<dbReference type="Proteomes" id="UP001060085">
    <property type="component" value="Linkage Group LG06"/>
</dbReference>
<keyword evidence="2" id="KW-1185">Reference proteome</keyword>
<proteinExistence type="predicted"/>
<sequence length="634" mass="72245">MWRQRFPVKLENRADAETRMDVEEWVITLAFPNGDRLHGGTSSLGIYPFLPMEMVTNLPFIIQADFILASSRETILLDKPWNRGILNCVPKAFVKAFISLVKGAEYAPVSTLPRILLPAFWDLLNKGREQGVSFHNISSHGRHILCSAFDMEKYNSILMFLGITHVDAEWYVKCIRSSNFILRVSEDVYLDLLLFLAGNWNSTFMNSGILGIPLLNHISWMIDRNQELRCPGNRHFSLKATQELLHSTSKGRTVLEWLVEKVNVKSIDMSEYARLILESLVADRELVLGYVHFLFHSFGRNLLTAREIDDLCANMLLINKYRQVVTCQKGVLVPANGSKWLQLIGSNLWRSRDYMELAEDYLYSGYHAGHHTSGKELMEFLKEHLGASDIPDLSPPNCAIPSGHSQLTKENAFLLLDWIHHMQRRGIHIPGNFLRSIKEGSWMKISLNGISGCRPPSQSFLLEPKWVNLLQNGSVLVGIPLIDQNYYDNRIKYCSEELRTIGVMFDFGEAWKDFFLPTILSRVSIAKDGYGLAKVTRAEDSVFFSEEWRAASHISNIPFLDKVYYGEEILSCKKELQLLGVAFDFNKSYQLLVDNIKSPASLNSFNAEAVLLVLECMRHLDSPLKLEASILVFN</sequence>
<accession>A0ACC0AA43</accession>
<evidence type="ECO:0000313" key="2">
    <source>
        <dbReference type="Proteomes" id="UP001060085"/>
    </source>
</evidence>
<evidence type="ECO:0000313" key="1">
    <source>
        <dbReference type="EMBL" id="KAI5657807.1"/>
    </source>
</evidence>
<dbReference type="EMBL" id="CM044706">
    <property type="protein sequence ID" value="KAI5657807.1"/>
    <property type="molecule type" value="Genomic_DNA"/>
</dbReference>